<reference evidence="11" key="1">
    <citation type="journal article" date="2013" name="Ind. Biotechnol.">
        <title>Comparative genomics analysis of Trichoderma reesei strains.</title>
        <authorList>
            <person name="Koike H."/>
            <person name="Aerts A."/>
            <person name="LaButti K."/>
            <person name="Grigoriev I.V."/>
            <person name="Baker S.E."/>
        </authorList>
    </citation>
    <scope>NUCLEOTIDE SEQUENCE [LARGE SCALE GENOMIC DNA]</scope>
    <source>
        <strain evidence="11">ATCC 56765 / BCRC 32924 / NRRL 11460 / Rut C-30</strain>
    </source>
</reference>
<proteinExistence type="inferred from homology"/>
<dbReference type="InterPro" id="IPR009060">
    <property type="entry name" value="UBA-like_sf"/>
</dbReference>
<dbReference type="PANTHER" id="PTHR24067">
    <property type="entry name" value="UBIQUITIN-CONJUGATING ENZYME E2"/>
    <property type="match status" value="1"/>
</dbReference>
<dbReference type="InterPro" id="IPR015368">
    <property type="entry name" value="UBA_C_fun"/>
</dbReference>
<evidence type="ECO:0000256" key="5">
    <source>
        <dbReference type="ARBA" id="ARBA00042179"/>
    </source>
</evidence>
<keyword evidence="8" id="KW-0547">Nucleotide-binding</keyword>
<dbReference type="InterPro" id="IPR000608">
    <property type="entry name" value="UBC"/>
</dbReference>
<dbReference type="InterPro" id="IPR016135">
    <property type="entry name" value="UBQ-conjugating_enzyme/RWD"/>
</dbReference>
<dbReference type="Gene3D" id="3.10.110.10">
    <property type="entry name" value="Ubiquitin Conjugating Enzyme"/>
    <property type="match status" value="1"/>
</dbReference>
<sequence length="234" mass="26498">MTSRDRRIMKELQDLTEDKDTSGIHAALEHEGSLSTLMGWFYGPPNTPYAGGKYVIRIQLPTEYPFKPPKMKFETRIWHPNVSSQTGVICLDTLNKNWSPVQTIKTALLSVRMLLENPNPTDPQDGEVASMLLNQPERFVEMAHEWAVRHAGAPRQANLDKSRYRSLANPTDGPVDASRYHGYRPELVEQFTSMGFSLDSVVEALEYCRVDHLLTSLPPARMSDVTTRLLGEQQ</sequence>
<dbReference type="AlphaFoldDB" id="A0A024S2J8"/>
<accession>A0A024S2J8</accession>
<evidence type="ECO:0000256" key="1">
    <source>
        <dbReference type="ARBA" id="ARBA00022679"/>
    </source>
</evidence>
<dbReference type="InterPro" id="IPR023313">
    <property type="entry name" value="UBQ-conjugating_AS"/>
</dbReference>
<dbReference type="InterPro" id="IPR050113">
    <property type="entry name" value="Ub_conjugating_enzyme"/>
</dbReference>
<dbReference type="GO" id="GO:0016740">
    <property type="term" value="F:transferase activity"/>
    <property type="evidence" value="ECO:0007669"/>
    <property type="project" value="UniProtKB-KW"/>
</dbReference>
<evidence type="ECO:0000256" key="3">
    <source>
        <dbReference type="ARBA" id="ARBA00039884"/>
    </source>
</evidence>
<gene>
    <name evidence="10" type="ORF">M419DRAFT_37649</name>
</gene>
<dbReference type="SUPFAM" id="SSF54495">
    <property type="entry name" value="UBC-like"/>
    <property type="match status" value="1"/>
</dbReference>
<evidence type="ECO:0000256" key="2">
    <source>
        <dbReference type="ARBA" id="ARBA00022786"/>
    </source>
</evidence>
<keyword evidence="2 8" id="KW-0833">Ubl conjugation pathway</keyword>
<evidence type="ECO:0000256" key="6">
    <source>
        <dbReference type="ARBA" id="ARBA00042190"/>
    </source>
</evidence>
<comment type="similarity">
    <text evidence="8">Belongs to the ubiquitin-conjugating enzyme family.</text>
</comment>
<dbReference type="Proteomes" id="UP000024376">
    <property type="component" value="Unassembled WGS sequence"/>
</dbReference>
<dbReference type="SMART" id="SM00212">
    <property type="entry name" value="UBCc"/>
    <property type="match status" value="1"/>
</dbReference>
<dbReference type="EMBL" id="KI911156">
    <property type="protein sequence ID" value="ETR99594.1"/>
    <property type="molecule type" value="Genomic_DNA"/>
</dbReference>
<evidence type="ECO:0000313" key="10">
    <source>
        <dbReference type="EMBL" id="ETR99594.1"/>
    </source>
</evidence>
<evidence type="ECO:0000256" key="7">
    <source>
        <dbReference type="PROSITE-ProRule" id="PRU10133"/>
    </source>
</evidence>
<keyword evidence="8" id="KW-0067">ATP-binding</keyword>
<protein>
    <recommendedName>
        <fullName evidence="3">Ubiquitin-conjugating enzyme E2 2</fullName>
    </recommendedName>
    <alternativeName>
        <fullName evidence="5">E2 ubiquitin-conjugating enzyme 2</fullName>
    </alternativeName>
    <alternativeName>
        <fullName evidence="6">Ubiquitin carrier protein UBC2</fullName>
    </alternativeName>
    <alternativeName>
        <fullName evidence="4">Ubiquitin-protein ligase UBC2</fullName>
    </alternativeName>
</protein>
<organism evidence="10 11">
    <name type="scientific">Hypocrea jecorina (strain ATCC 56765 / BCRC 32924 / NRRL 11460 / Rut C-30)</name>
    <name type="common">Trichoderma reesei</name>
    <dbReference type="NCBI Taxonomy" id="1344414"/>
    <lineage>
        <taxon>Eukaryota</taxon>
        <taxon>Fungi</taxon>
        <taxon>Dikarya</taxon>
        <taxon>Ascomycota</taxon>
        <taxon>Pezizomycotina</taxon>
        <taxon>Sordariomycetes</taxon>
        <taxon>Hypocreomycetidae</taxon>
        <taxon>Hypocreales</taxon>
        <taxon>Hypocreaceae</taxon>
        <taxon>Trichoderma</taxon>
    </lineage>
</organism>
<dbReference type="HOGENOM" id="CLU_030988_13_1_1"/>
<dbReference type="PROSITE" id="PS50127">
    <property type="entry name" value="UBC_2"/>
    <property type="match status" value="1"/>
</dbReference>
<name>A0A024S2J8_HYPJR</name>
<dbReference type="KEGG" id="trr:M419DRAFT_37649"/>
<evidence type="ECO:0000256" key="4">
    <source>
        <dbReference type="ARBA" id="ARBA00041569"/>
    </source>
</evidence>
<evidence type="ECO:0000313" key="11">
    <source>
        <dbReference type="Proteomes" id="UP000024376"/>
    </source>
</evidence>
<keyword evidence="1" id="KW-0808">Transferase</keyword>
<dbReference type="SUPFAM" id="SSF46934">
    <property type="entry name" value="UBA-like"/>
    <property type="match status" value="1"/>
</dbReference>
<feature type="active site" description="Glycyl thioester intermediate" evidence="7">
    <location>
        <position position="90"/>
    </location>
</feature>
<dbReference type="Pfam" id="PF09288">
    <property type="entry name" value="UBA_3"/>
    <property type="match status" value="1"/>
</dbReference>
<dbReference type="Pfam" id="PF00179">
    <property type="entry name" value="UQ_con"/>
    <property type="match status" value="1"/>
</dbReference>
<evidence type="ECO:0000259" key="9">
    <source>
        <dbReference type="PROSITE" id="PS50127"/>
    </source>
</evidence>
<dbReference type="PROSITE" id="PS00183">
    <property type="entry name" value="UBC_1"/>
    <property type="match status" value="1"/>
</dbReference>
<dbReference type="GO" id="GO:0005524">
    <property type="term" value="F:ATP binding"/>
    <property type="evidence" value="ECO:0007669"/>
    <property type="project" value="UniProtKB-UniRule"/>
</dbReference>
<evidence type="ECO:0000256" key="8">
    <source>
        <dbReference type="RuleBase" id="RU362109"/>
    </source>
</evidence>
<feature type="domain" description="UBC core" evidence="9">
    <location>
        <begin position="3"/>
        <end position="152"/>
    </location>
</feature>
<dbReference type="OrthoDB" id="9993688at2759"/>